<evidence type="ECO:0000256" key="6">
    <source>
        <dbReference type="PROSITE-ProRule" id="PRU00782"/>
    </source>
</evidence>
<evidence type="ECO:0000256" key="3">
    <source>
        <dbReference type="ARBA" id="ARBA00023123"/>
    </source>
</evidence>
<evidence type="ECO:0000256" key="5">
    <source>
        <dbReference type="ARBA" id="ARBA00023203"/>
    </source>
</evidence>
<dbReference type="PROSITE" id="PS51456">
    <property type="entry name" value="MYOSIN_MOTOR"/>
    <property type="match status" value="1"/>
</dbReference>
<feature type="binding site" evidence="6">
    <location>
        <begin position="29"/>
        <end position="36"/>
    </location>
    <ligand>
        <name>ATP</name>
        <dbReference type="ChEBI" id="CHEBI:30616"/>
    </ligand>
</feature>
<dbReference type="SUPFAM" id="SSF52540">
    <property type="entry name" value="P-loop containing nucleoside triphosphate hydrolases"/>
    <property type="match status" value="1"/>
</dbReference>
<keyword evidence="10" id="KW-1185">Reference proteome</keyword>
<proteinExistence type="inferred from homology"/>
<comment type="similarity">
    <text evidence="6">Belongs to the TRAFAC class myosin-kinesin ATPase superfamily. Myosin family.</text>
</comment>
<feature type="non-terminal residue" evidence="9">
    <location>
        <position position="1"/>
    </location>
</feature>
<dbReference type="PANTHER" id="PTHR13140">
    <property type="entry name" value="MYOSIN"/>
    <property type="match status" value="1"/>
</dbReference>
<feature type="region of interest" description="Disordered" evidence="7">
    <location>
        <begin position="62"/>
        <end position="125"/>
    </location>
</feature>
<protein>
    <recommendedName>
        <fullName evidence="8">Myosin motor domain-containing protein</fullName>
    </recommendedName>
</protein>
<keyword evidence="2 6" id="KW-0067">ATP-binding</keyword>
<dbReference type="Gene3D" id="3.40.850.10">
    <property type="entry name" value="Kinesin motor domain"/>
    <property type="match status" value="2"/>
</dbReference>
<dbReference type="PANTHER" id="PTHR13140:SF845">
    <property type="entry name" value="MYOSIN-LIKE PROTEIN"/>
    <property type="match status" value="1"/>
</dbReference>
<dbReference type="Pfam" id="PF00063">
    <property type="entry name" value="Myosin_head"/>
    <property type="match status" value="1"/>
</dbReference>
<dbReference type="InterPro" id="IPR027417">
    <property type="entry name" value="P-loop_NTPase"/>
</dbReference>
<dbReference type="SMART" id="SM00242">
    <property type="entry name" value="MYSc"/>
    <property type="match status" value="1"/>
</dbReference>
<sequence>FAVADDAFRGMIRSCEMRRPANQSILVSGESGAGKTWTSKICMKYIAVMSCSQQKKAGASLQARSIALTPPRRRRSASSPSSAPTPEPAFSLSPSQRGESPEPDRAPSPASIKDRRSKGMENQVLSSNPILESFGNARTVRNDNSSRFGKFVEIRFTRDGILSGAAVETYLLEKVRLVTQSPSERNFHVFYQLLAGASPAQRASLLLKDFQASDFALLRGSGTYERRDGVSDLDMHLDMVEAMMQLGFPESEQADILRLVAAVLFLGNISFTPGDSGGDGESSTVVKDEWAMSACSLLDITFDTLETGVCFKRIQVVKDIVSKPLTVAKAEKSKEALIKAVYSSMFDVIVDKVNSSISLSSSSLSAAARPAHDASISILDIFGFESFKHNSFEQLCINLCNEALQQQFNRFVFKLEQDIYESEDILWSFIAFPDNEDVLALIDAKRTGILSLLDEKCLVPKATDSSFARSLYSKCKDHGRFGATPIQQAEGKFSVQHYARDVVYDTVGFLEKNTDELGNASLVVTNR</sequence>
<keyword evidence="1 6" id="KW-0547">Nucleotide-binding</keyword>
<evidence type="ECO:0000256" key="1">
    <source>
        <dbReference type="ARBA" id="ARBA00022741"/>
    </source>
</evidence>
<dbReference type="Gene3D" id="1.20.120.720">
    <property type="entry name" value="Myosin VI head, motor domain, U50 subdomain"/>
    <property type="match status" value="1"/>
</dbReference>
<comment type="caution">
    <text evidence="9">The sequence shown here is derived from an EMBL/GenBank/DDBJ whole genome shotgun (WGS) entry which is preliminary data.</text>
</comment>
<gene>
    <name evidence="9" type="ORF">TeGR_g3076</name>
</gene>
<organism evidence="9 10">
    <name type="scientific">Tetraparma gracilis</name>
    <dbReference type="NCBI Taxonomy" id="2962635"/>
    <lineage>
        <taxon>Eukaryota</taxon>
        <taxon>Sar</taxon>
        <taxon>Stramenopiles</taxon>
        <taxon>Ochrophyta</taxon>
        <taxon>Bolidophyceae</taxon>
        <taxon>Parmales</taxon>
        <taxon>Triparmaceae</taxon>
        <taxon>Tetraparma</taxon>
    </lineage>
</organism>
<dbReference type="CDD" id="cd00124">
    <property type="entry name" value="MYSc"/>
    <property type="match status" value="1"/>
</dbReference>
<accession>A0ABQ6N1L5</accession>
<dbReference type="PRINTS" id="PR00193">
    <property type="entry name" value="MYOSINHEAVY"/>
</dbReference>
<dbReference type="EMBL" id="BRYB01003542">
    <property type="protein sequence ID" value="GMI38471.1"/>
    <property type="molecule type" value="Genomic_DNA"/>
</dbReference>
<keyword evidence="5 6" id="KW-0009">Actin-binding</keyword>
<evidence type="ECO:0000256" key="2">
    <source>
        <dbReference type="ARBA" id="ARBA00022840"/>
    </source>
</evidence>
<keyword evidence="3 6" id="KW-0518">Myosin</keyword>
<keyword evidence="4 6" id="KW-0505">Motor protein</keyword>
<dbReference type="InterPro" id="IPR001609">
    <property type="entry name" value="Myosin_head_motor_dom-like"/>
</dbReference>
<evidence type="ECO:0000313" key="9">
    <source>
        <dbReference type="EMBL" id="GMI38471.1"/>
    </source>
</evidence>
<evidence type="ECO:0000256" key="7">
    <source>
        <dbReference type="SAM" id="MobiDB-lite"/>
    </source>
</evidence>
<name>A0ABQ6N1L5_9STRA</name>
<dbReference type="InterPro" id="IPR036961">
    <property type="entry name" value="Kinesin_motor_dom_sf"/>
</dbReference>
<evidence type="ECO:0000259" key="8">
    <source>
        <dbReference type="PROSITE" id="PS51456"/>
    </source>
</evidence>
<dbReference type="Gene3D" id="1.10.10.820">
    <property type="match status" value="1"/>
</dbReference>
<dbReference type="Gene3D" id="1.20.58.530">
    <property type="match status" value="1"/>
</dbReference>
<evidence type="ECO:0000256" key="4">
    <source>
        <dbReference type="ARBA" id="ARBA00023175"/>
    </source>
</evidence>
<reference evidence="9 10" key="1">
    <citation type="journal article" date="2023" name="Commun. Biol.">
        <title>Genome analysis of Parmales, the sister group of diatoms, reveals the evolutionary specialization of diatoms from phago-mixotrophs to photoautotrophs.</title>
        <authorList>
            <person name="Ban H."/>
            <person name="Sato S."/>
            <person name="Yoshikawa S."/>
            <person name="Yamada K."/>
            <person name="Nakamura Y."/>
            <person name="Ichinomiya M."/>
            <person name="Sato N."/>
            <person name="Blanc-Mathieu R."/>
            <person name="Endo H."/>
            <person name="Kuwata A."/>
            <person name="Ogata H."/>
        </authorList>
    </citation>
    <scope>NUCLEOTIDE SEQUENCE [LARGE SCALE GENOMIC DNA]</scope>
</reference>
<evidence type="ECO:0000313" key="10">
    <source>
        <dbReference type="Proteomes" id="UP001165060"/>
    </source>
</evidence>
<feature type="domain" description="Myosin motor" evidence="8">
    <location>
        <begin position="1"/>
        <end position="527"/>
    </location>
</feature>
<comment type="caution">
    <text evidence="6">Lacks conserved residue(s) required for the propagation of feature annotation.</text>
</comment>
<dbReference type="Proteomes" id="UP001165060">
    <property type="component" value="Unassembled WGS sequence"/>
</dbReference>